<evidence type="ECO:0000259" key="2">
    <source>
        <dbReference type="Pfam" id="PF03779"/>
    </source>
</evidence>
<dbReference type="Pfam" id="PF03779">
    <property type="entry name" value="SPW"/>
    <property type="match status" value="1"/>
</dbReference>
<dbReference type="InterPro" id="IPR005530">
    <property type="entry name" value="SPW"/>
</dbReference>
<reference evidence="3 4" key="1">
    <citation type="submission" date="2011-05" db="EMBL/GenBank/DDBJ databases">
        <title>Complete sequence of chromosome of Thermus thermophilus SG0.5JP17-16.</title>
        <authorList>
            <consortium name="US DOE Joint Genome Institute"/>
            <person name="Lucas S."/>
            <person name="Han J."/>
            <person name="Lapidus A."/>
            <person name="Cheng J.-F."/>
            <person name="Goodwin L."/>
            <person name="Pitluck S."/>
            <person name="Peters L."/>
            <person name="Mikhailova N."/>
            <person name="Teshima H."/>
            <person name="Han C."/>
            <person name="Tapia R."/>
            <person name="Land M."/>
            <person name="Hauser L."/>
            <person name="Kyrpides N."/>
            <person name="Ivanova N."/>
            <person name="Pagani I."/>
            <person name="Allgaier M."/>
            <person name="Hugenholtz P."/>
            <person name="Singer S."/>
            <person name="Gladden J."/>
            <person name="Woyke T."/>
        </authorList>
    </citation>
    <scope>NUCLEOTIDE SEQUENCE [LARGE SCALE GENOMIC DNA]</scope>
    <source>
        <strain evidence="3 4">SG0.5JP17-16</strain>
    </source>
</reference>
<dbReference type="PATRIC" id="fig|762633.3.peg.786"/>
<evidence type="ECO:0000256" key="1">
    <source>
        <dbReference type="SAM" id="Phobius"/>
    </source>
</evidence>
<dbReference type="KEGG" id="tts:Ththe16_0786"/>
<accession>F6DG40</accession>
<keyword evidence="1" id="KW-0472">Membrane</keyword>
<evidence type="ECO:0000313" key="3">
    <source>
        <dbReference type="EMBL" id="AEG33204.1"/>
    </source>
</evidence>
<protein>
    <submittedName>
        <fullName evidence="3">SPW repeat protein</fullName>
    </submittedName>
</protein>
<dbReference type="Proteomes" id="UP000009233">
    <property type="component" value="Chromosome"/>
</dbReference>
<keyword evidence="1" id="KW-0812">Transmembrane</keyword>
<feature type="domain" description="SPW repeat-containing integral membrane" evidence="2">
    <location>
        <begin position="4"/>
        <end position="99"/>
    </location>
</feature>
<dbReference type="HOGENOM" id="CLU_124842_3_1_0"/>
<feature type="transmembrane region" description="Helical" evidence="1">
    <location>
        <begin position="60"/>
        <end position="77"/>
    </location>
</feature>
<gene>
    <name evidence="3" type="ordered locus">Ththe16_0786</name>
</gene>
<feature type="transmembrane region" description="Helical" evidence="1">
    <location>
        <begin position="7"/>
        <end position="25"/>
    </location>
</feature>
<evidence type="ECO:0000313" key="4">
    <source>
        <dbReference type="Proteomes" id="UP000009233"/>
    </source>
</evidence>
<feature type="transmembrane region" description="Helical" evidence="1">
    <location>
        <begin position="83"/>
        <end position="102"/>
    </location>
</feature>
<dbReference type="RefSeq" id="WP_014510155.1">
    <property type="nucleotide sequence ID" value="NC_017272.1"/>
</dbReference>
<dbReference type="EMBL" id="CP002777">
    <property type="protein sequence ID" value="AEG33204.1"/>
    <property type="molecule type" value="Genomic_DNA"/>
</dbReference>
<proteinExistence type="predicted"/>
<keyword evidence="1" id="KW-1133">Transmembrane helix</keyword>
<organism evidence="3 4">
    <name type="scientific">Thermus thermophilus (strain SG0.5JP17-16)</name>
    <dbReference type="NCBI Taxonomy" id="762633"/>
    <lineage>
        <taxon>Bacteria</taxon>
        <taxon>Thermotogati</taxon>
        <taxon>Deinococcota</taxon>
        <taxon>Deinococci</taxon>
        <taxon>Thermales</taxon>
        <taxon>Thermaceae</taxon>
        <taxon>Thermus</taxon>
    </lineage>
</organism>
<name>F6DG40_THETG</name>
<sequence length="109" mass="11775">MRKWQDWANLVLGLWLVLSPWILGFSGTSSATWNAVLLGLAVGLLSLLRLQGGPLWEEWANVVLGVWLILSPWILGFSGEAGATWNAVIVGLLVGLLALSVAREKPKTA</sequence>
<feature type="transmembrane region" description="Helical" evidence="1">
    <location>
        <begin position="31"/>
        <end position="48"/>
    </location>
</feature>
<dbReference type="AlphaFoldDB" id="F6DG40"/>